<dbReference type="GO" id="GO:0004081">
    <property type="term" value="F:bis(5'-nucleosyl)-tetraphosphatase (asymmetrical) activity"/>
    <property type="evidence" value="ECO:0007669"/>
    <property type="project" value="UniProtKB-EC"/>
</dbReference>
<dbReference type="GO" id="GO:0016791">
    <property type="term" value="F:phosphatase activity"/>
    <property type="evidence" value="ECO:0007669"/>
    <property type="project" value="TreeGrafter"/>
</dbReference>
<feature type="domain" description="Calcineurin-like phosphoesterase" evidence="1">
    <location>
        <begin position="23"/>
        <end position="218"/>
    </location>
</feature>
<dbReference type="SUPFAM" id="SSF56300">
    <property type="entry name" value="Metallo-dependent phosphatases"/>
    <property type="match status" value="1"/>
</dbReference>
<protein>
    <submittedName>
        <fullName evidence="2">Bis(5'-nucleosyl)-tetraphosphatase prpE</fullName>
        <ecNumber evidence="2">3.6.1.17</ecNumber>
    </submittedName>
</protein>
<dbReference type="Gene3D" id="3.60.21.10">
    <property type="match status" value="1"/>
</dbReference>
<comment type="caution">
    <text evidence="2">The sequence shown here is derived from an EMBL/GenBank/DDBJ whole genome shotgun (WGS) entry which is preliminary data.</text>
</comment>
<dbReference type="AlphaFoldDB" id="M7P3V6"/>
<evidence type="ECO:0000313" key="2">
    <source>
        <dbReference type="EMBL" id="EMR05214.1"/>
    </source>
</evidence>
<organism evidence="2 3">
    <name type="scientific">Bhargavaea cecembensis DSE10</name>
    <dbReference type="NCBI Taxonomy" id="1235279"/>
    <lineage>
        <taxon>Bacteria</taxon>
        <taxon>Bacillati</taxon>
        <taxon>Bacillota</taxon>
        <taxon>Bacilli</taxon>
        <taxon>Bacillales</taxon>
        <taxon>Caryophanaceae</taxon>
        <taxon>Bhargavaea</taxon>
    </lineage>
</organism>
<dbReference type="NCBIfam" id="NF010148">
    <property type="entry name" value="PRK13625.1"/>
    <property type="match status" value="1"/>
</dbReference>
<keyword evidence="3" id="KW-1185">Reference proteome</keyword>
<keyword evidence="2" id="KW-0378">Hydrolase</keyword>
<evidence type="ECO:0000313" key="3">
    <source>
        <dbReference type="Proteomes" id="UP000011919"/>
    </source>
</evidence>
<dbReference type="PANTHER" id="PTHR42850:SF7">
    <property type="entry name" value="BIS(5'-NUCLEOSYL)-TETRAPHOSPHATASE PRPE [ASYMMETRICAL]"/>
    <property type="match status" value="1"/>
</dbReference>
<dbReference type="Pfam" id="PF00149">
    <property type="entry name" value="Metallophos"/>
    <property type="match status" value="1"/>
</dbReference>
<accession>M7P3V6</accession>
<dbReference type="PANTHER" id="PTHR42850">
    <property type="entry name" value="METALLOPHOSPHOESTERASE"/>
    <property type="match status" value="1"/>
</dbReference>
<dbReference type="PATRIC" id="fig|1235279.3.peg.2793"/>
<dbReference type="eggNOG" id="COG0639">
    <property type="taxonomic scope" value="Bacteria"/>
</dbReference>
<dbReference type="GO" id="GO:0005737">
    <property type="term" value="C:cytoplasm"/>
    <property type="evidence" value="ECO:0007669"/>
    <property type="project" value="TreeGrafter"/>
</dbReference>
<reference evidence="2 3" key="1">
    <citation type="journal article" date="2013" name="Genome Announc.">
        <title>Draft Genome Sequence of Bhargavaea cecembensis Strain DSE10T, Isolated from a Deep-Sea Sediment Sample Collected at a Depth of 5,904 m from the Chagos-Laccadive Ridge System in the Indian Ocean.</title>
        <authorList>
            <person name="Shivaji S."/>
            <person name="Ara S."/>
            <person name="Begum Z."/>
            <person name="Ruth M."/>
            <person name="Singh A."/>
            <person name="Kumar Pinnaka A."/>
        </authorList>
    </citation>
    <scope>NUCLEOTIDE SEQUENCE [LARGE SCALE GENOMIC DNA]</scope>
    <source>
        <strain evidence="2 3">DSE10</strain>
    </source>
</reference>
<dbReference type="EC" id="3.6.1.17" evidence="2"/>
<proteinExistence type="predicted"/>
<evidence type="ECO:0000259" key="1">
    <source>
        <dbReference type="Pfam" id="PF00149"/>
    </source>
</evidence>
<dbReference type="STRING" id="1235279.C772_02790"/>
<dbReference type="PRINTS" id="PR00114">
    <property type="entry name" value="STPHPHTASE"/>
</dbReference>
<dbReference type="CDD" id="cd07423">
    <property type="entry name" value="MPP_Prp_like"/>
    <property type="match status" value="1"/>
</dbReference>
<dbReference type="InterPro" id="IPR029052">
    <property type="entry name" value="Metallo-depent_PP-like"/>
</dbReference>
<dbReference type="InterPro" id="IPR006186">
    <property type="entry name" value="Ser/Thr-sp_prot-phosphatase"/>
</dbReference>
<sequence length="267" mass="30554">MRGRLKLKRLLKISAEWGVFLLKLDIFGDLHGCYDEFTELFGKLGYRMENGRCVHPEGRLPAFVGDATDRGPKSVEMLKFLFQLQDAGQLIYSPGNHCNKLYRYMLGNNVQQKHGLETTVAELGALSGKEREHIRKRYIRFYESLPLYQMLDDGKLIIAHAGIREDLIGRKEGSRLRTFVLYGDITGETLPDGRPVRRDWAKQYKGKPFIVYGHTPVSECRFINSTVNIDTGCVFGGKLSVLRYPEKTVVSVPSRQPFQPEKFSEFN</sequence>
<dbReference type="Proteomes" id="UP000011919">
    <property type="component" value="Unassembled WGS sequence"/>
</dbReference>
<gene>
    <name evidence="2" type="primary">prpE</name>
    <name evidence="2" type="ORF">C772_02790</name>
</gene>
<dbReference type="InterPro" id="IPR004843">
    <property type="entry name" value="Calcineurin-like_PHP"/>
</dbReference>
<dbReference type="EMBL" id="AOFT01000019">
    <property type="protein sequence ID" value="EMR05214.1"/>
    <property type="molecule type" value="Genomic_DNA"/>
</dbReference>
<dbReference type="InterPro" id="IPR050126">
    <property type="entry name" value="Ap4A_hydrolase"/>
</dbReference>
<name>M7P3V6_9BACL</name>
<dbReference type="InterPro" id="IPR041780">
    <property type="entry name" value="MPP_PrpE-like"/>
</dbReference>